<feature type="signal peptide" evidence="1">
    <location>
        <begin position="1"/>
        <end position="23"/>
    </location>
</feature>
<feature type="chain" id="PRO_5011520445" evidence="1">
    <location>
        <begin position="24"/>
        <end position="198"/>
    </location>
</feature>
<gene>
    <name evidence="2" type="ORF">SAMN04487998_3044</name>
</gene>
<dbReference type="OrthoDB" id="794757at2"/>
<evidence type="ECO:0000313" key="3">
    <source>
        <dbReference type="Proteomes" id="UP000198697"/>
    </source>
</evidence>
<name>A0A1I0HZZ1_9BACT</name>
<dbReference type="STRING" id="82805.SAMN04487998_3044"/>
<keyword evidence="1" id="KW-0732">Signal</keyword>
<dbReference type="RefSeq" id="WP_092773054.1">
    <property type="nucleotide sequence ID" value="NZ_FOHS01000004.1"/>
</dbReference>
<proteinExistence type="predicted"/>
<keyword evidence="3" id="KW-1185">Reference proteome</keyword>
<dbReference type="Proteomes" id="UP000198697">
    <property type="component" value="Unassembled WGS sequence"/>
</dbReference>
<evidence type="ECO:0000313" key="2">
    <source>
        <dbReference type="EMBL" id="SET89525.1"/>
    </source>
</evidence>
<evidence type="ECO:0000256" key="1">
    <source>
        <dbReference type="SAM" id="SignalP"/>
    </source>
</evidence>
<reference evidence="3" key="1">
    <citation type="submission" date="2016-10" db="EMBL/GenBank/DDBJ databases">
        <authorList>
            <person name="Varghese N."/>
            <person name="Submissions S."/>
        </authorList>
    </citation>
    <scope>NUCLEOTIDE SEQUENCE [LARGE SCALE GENOMIC DNA]</scope>
    <source>
        <strain evidence="3">DSM 15310</strain>
    </source>
</reference>
<accession>A0A1I0HZZ1</accession>
<dbReference type="AlphaFoldDB" id="A0A1I0HZZ1"/>
<protein>
    <submittedName>
        <fullName evidence="2">Uncharacterized protein</fullName>
    </submittedName>
</protein>
<dbReference type="PROSITE" id="PS51257">
    <property type="entry name" value="PROKAR_LIPOPROTEIN"/>
    <property type="match status" value="1"/>
</dbReference>
<organism evidence="2 3">
    <name type="scientific">Hymenobacter actinosclerus</name>
    <dbReference type="NCBI Taxonomy" id="82805"/>
    <lineage>
        <taxon>Bacteria</taxon>
        <taxon>Pseudomonadati</taxon>
        <taxon>Bacteroidota</taxon>
        <taxon>Cytophagia</taxon>
        <taxon>Cytophagales</taxon>
        <taxon>Hymenobacteraceae</taxon>
        <taxon>Hymenobacter</taxon>
    </lineage>
</organism>
<dbReference type="EMBL" id="FOHS01000004">
    <property type="protein sequence ID" value="SET89525.1"/>
    <property type="molecule type" value="Genomic_DNA"/>
</dbReference>
<sequence length="198" mass="21956">MRKLGFGLPLGLALVLTACGSAADAPAPNANAEALRQHTSYFNLPAFLSEQSTQLGRRRPTVEKQVLLRDGGQETERLTPTDWAKELQIFQQADIDKPALRGQYLVDSVLTPDGLLRRTYRRRPGVAHPVRQLSVVSRDGQVQQVRATIAQDNPLVYSTKTLELDTPNGQLQSYRVQGVQKLVLFDSVRYAVQGVVSY</sequence>